<keyword evidence="3" id="KW-0238">DNA-binding</keyword>
<comment type="similarity">
    <text evidence="1">Belongs to the LysR transcriptional regulatory family.</text>
</comment>
<evidence type="ECO:0000313" key="6">
    <source>
        <dbReference type="EMBL" id="NYE83804.1"/>
    </source>
</evidence>
<dbReference type="InterPro" id="IPR058163">
    <property type="entry name" value="LysR-type_TF_proteobact-type"/>
</dbReference>
<dbReference type="PANTHER" id="PTHR30537">
    <property type="entry name" value="HTH-TYPE TRANSCRIPTIONAL REGULATOR"/>
    <property type="match status" value="1"/>
</dbReference>
<dbReference type="InterPro" id="IPR036388">
    <property type="entry name" value="WH-like_DNA-bd_sf"/>
</dbReference>
<dbReference type="GO" id="GO:0003700">
    <property type="term" value="F:DNA-binding transcription factor activity"/>
    <property type="evidence" value="ECO:0007669"/>
    <property type="project" value="InterPro"/>
</dbReference>
<dbReference type="Proteomes" id="UP000542125">
    <property type="component" value="Unassembled WGS sequence"/>
</dbReference>
<evidence type="ECO:0000256" key="4">
    <source>
        <dbReference type="ARBA" id="ARBA00023163"/>
    </source>
</evidence>
<dbReference type="PRINTS" id="PR00039">
    <property type="entry name" value="HTHLYSR"/>
</dbReference>
<dbReference type="FunFam" id="3.40.190.10:FF:000017">
    <property type="entry name" value="Glycine cleavage system transcriptional activator"/>
    <property type="match status" value="1"/>
</dbReference>
<dbReference type="Pfam" id="PF00126">
    <property type="entry name" value="HTH_1"/>
    <property type="match status" value="1"/>
</dbReference>
<evidence type="ECO:0000256" key="2">
    <source>
        <dbReference type="ARBA" id="ARBA00023015"/>
    </source>
</evidence>
<dbReference type="Pfam" id="PF03466">
    <property type="entry name" value="LysR_substrate"/>
    <property type="match status" value="1"/>
</dbReference>
<gene>
    <name evidence="6" type="ORF">FHW18_003075</name>
</gene>
<sequence>MQRKLPPLQALKVFECAARHEHFSLAAEELHVTHGAVSRQVAVLEDWLGVQVFHRRGKRVQLTDDGRRYLVTVQAAFDSVAAASARLAESGTVRTLRINALATFAMRWLLPRLSRFQRLYPAVELKLATSNTALTDASEVFDVAVRRGPGHWANCESREFMQETEVPVCSPALMLQSPIREPADLRHHTLLHSDTRPDAWQKWLVSAGLSPQAFGKRQFFDHYYLALQAAADGLGVALGPLPLILDEIDSGRLVVALRKPDVPARSYWWIVPRQHAAQPLVRDFCKWLEDEARRE</sequence>
<organism evidence="6 7">
    <name type="scientific">Pigmentiphaga litoralis</name>
    <dbReference type="NCBI Taxonomy" id="516702"/>
    <lineage>
        <taxon>Bacteria</taxon>
        <taxon>Pseudomonadati</taxon>
        <taxon>Pseudomonadota</taxon>
        <taxon>Betaproteobacteria</taxon>
        <taxon>Burkholderiales</taxon>
        <taxon>Alcaligenaceae</taxon>
        <taxon>Pigmentiphaga</taxon>
    </lineage>
</organism>
<dbReference type="Gene3D" id="3.40.190.10">
    <property type="entry name" value="Periplasmic binding protein-like II"/>
    <property type="match status" value="2"/>
</dbReference>
<proteinExistence type="inferred from homology"/>
<comment type="caution">
    <text evidence="6">The sequence shown here is derived from an EMBL/GenBank/DDBJ whole genome shotgun (WGS) entry which is preliminary data.</text>
</comment>
<evidence type="ECO:0000256" key="1">
    <source>
        <dbReference type="ARBA" id="ARBA00009437"/>
    </source>
</evidence>
<dbReference type="SUPFAM" id="SSF53850">
    <property type="entry name" value="Periplasmic binding protein-like II"/>
    <property type="match status" value="1"/>
</dbReference>
<dbReference type="InterPro" id="IPR005119">
    <property type="entry name" value="LysR_subst-bd"/>
</dbReference>
<accession>A0A7Y9LLC4</accession>
<feature type="domain" description="HTH lysR-type" evidence="5">
    <location>
        <begin position="6"/>
        <end position="63"/>
    </location>
</feature>
<dbReference type="CDD" id="cd08432">
    <property type="entry name" value="PBP2_GcdR_TrpI_HvrB_AmpR_like"/>
    <property type="match status" value="1"/>
</dbReference>
<dbReference type="Gene3D" id="1.10.10.10">
    <property type="entry name" value="Winged helix-like DNA-binding domain superfamily/Winged helix DNA-binding domain"/>
    <property type="match status" value="1"/>
</dbReference>
<dbReference type="GO" id="GO:0006351">
    <property type="term" value="P:DNA-templated transcription"/>
    <property type="evidence" value="ECO:0007669"/>
    <property type="project" value="TreeGrafter"/>
</dbReference>
<evidence type="ECO:0000313" key="7">
    <source>
        <dbReference type="Proteomes" id="UP000542125"/>
    </source>
</evidence>
<evidence type="ECO:0000259" key="5">
    <source>
        <dbReference type="PROSITE" id="PS50931"/>
    </source>
</evidence>
<dbReference type="InterPro" id="IPR000847">
    <property type="entry name" value="LysR_HTH_N"/>
</dbReference>
<dbReference type="PANTHER" id="PTHR30537:SF74">
    <property type="entry name" value="HTH-TYPE TRANSCRIPTIONAL REGULATOR TRPI"/>
    <property type="match status" value="1"/>
</dbReference>
<dbReference type="GO" id="GO:0043565">
    <property type="term" value="F:sequence-specific DNA binding"/>
    <property type="evidence" value="ECO:0007669"/>
    <property type="project" value="TreeGrafter"/>
</dbReference>
<dbReference type="AlphaFoldDB" id="A0A7Y9LLC4"/>
<dbReference type="InterPro" id="IPR036390">
    <property type="entry name" value="WH_DNA-bd_sf"/>
</dbReference>
<dbReference type="NCBIfam" id="NF008352">
    <property type="entry name" value="PRK11139.1"/>
    <property type="match status" value="1"/>
</dbReference>
<keyword evidence="2" id="KW-0805">Transcription regulation</keyword>
<dbReference type="RefSeq" id="WP_179587575.1">
    <property type="nucleotide sequence ID" value="NZ_JACBYR010000001.1"/>
</dbReference>
<evidence type="ECO:0000256" key="3">
    <source>
        <dbReference type="ARBA" id="ARBA00023125"/>
    </source>
</evidence>
<dbReference type="FunFam" id="1.10.10.10:FF:000038">
    <property type="entry name" value="Glycine cleavage system transcriptional activator"/>
    <property type="match status" value="1"/>
</dbReference>
<keyword evidence="7" id="KW-1185">Reference proteome</keyword>
<reference evidence="6 7" key="1">
    <citation type="submission" date="2020-07" db="EMBL/GenBank/DDBJ databases">
        <title>Genomic Encyclopedia of Type Strains, Phase IV (KMG-V): Genome sequencing to study the core and pangenomes of soil and plant-associated prokaryotes.</title>
        <authorList>
            <person name="Whitman W."/>
        </authorList>
    </citation>
    <scope>NUCLEOTIDE SEQUENCE [LARGE SCALE GENOMIC DNA]</scope>
    <source>
        <strain evidence="6 7">SAS40</strain>
    </source>
</reference>
<dbReference type="EMBL" id="JACBYR010000001">
    <property type="protein sequence ID" value="NYE83804.1"/>
    <property type="molecule type" value="Genomic_DNA"/>
</dbReference>
<dbReference type="SUPFAM" id="SSF46785">
    <property type="entry name" value="Winged helix' DNA-binding domain"/>
    <property type="match status" value="1"/>
</dbReference>
<name>A0A7Y9LLC4_9BURK</name>
<protein>
    <submittedName>
        <fullName evidence="6">LysR family glycine cleavage system transcriptional activator</fullName>
    </submittedName>
</protein>
<dbReference type="PROSITE" id="PS50931">
    <property type="entry name" value="HTH_LYSR"/>
    <property type="match status" value="1"/>
</dbReference>
<keyword evidence="4" id="KW-0804">Transcription</keyword>